<dbReference type="OrthoDB" id="9804790at2"/>
<feature type="domain" description="NADP-dependent oxidoreductase" evidence="2">
    <location>
        <begin position="16"/>
        <end position="316"/>
    </location>
</feature>
<name>A0A517MZI5_9BACT</name>
<dbReference type="GO" id="GO:0016491">
    <property type="term" value="F:oxidoreductase activity"/>
    <property type="evidence" value="ECO:0007669"/>
    <property type="project" value="UniProtKB-KW"/>
</dbReference>
<dbReference type="RefSeq" id="WP_145061717.1">
    <property type="nucleotide sequence ID" value="NZ_CP036263.1"/>
</dbReference>
<keyword evidence="1 3" id="KW-0560">Oxidoreductase</keyword>
<evidence type="ECO:0000313" key="3">
    <source>
        <dbReference type="EMBL" id="QDT00306.1"/>
    </source>
</evidence>
<dbReference type="PANTHER" id="PTHR43364">
    <property type="entry name" value="NADH-SPECIFIC METHYLGLYOXAL REDUCTASE-RELATED"/>
    <property type="match status" value="1"/>
</dbReference>
<sequence>MQHRQLGNSSLKFSVIGLGTWAIGGSNWKYGWGHQDEREAIDGITHAVECGVNWIDTAPIYGSGNSEILVGRALKEIPVEQRPFVATKHGRIMQEDGTPRGDLTPENVRRECALSLERLGVEHIDLYQIHWPDPDSGIEAAWETMVKLKEEGLVREIGVSNCNVSQLERLQKIHPIASLQPHYNMFSREFEEQLLPYCQANKIGVVAYSPMCKGLLTGKFTAERAAALTEEDHRSRDAQFLEPRLSVHLDLVEKLKPLAASAGHDVVQLAICWVLRDATVTSAIIGTRKPEQIQQTAQAGDWNLDSTLVEEIDSLLKVHDTQLEELEAKS</sequence>
<evidence type="ECO:0000259" key="2">
    <source>
        <dbReference type="Pfam" id="PF00248"/>
    </source>
</evidence>
<dbReference type="CDD" id="cd19102">
    <property type="entry name" value="AKR_unchar"/>
    <property type="match status" value="1"/>
</dbReference>
<dbReference type="AlphaFoldDB" id="A0A517MZI5"/>
<dbReference type="InterPro" id="IPR020471">
    <property type="entry name" value="AKR"/>
</dbReference>
<organism evidence="3 4">
    <name type="scientific">Adhaeretor mobilis</name>
    <dbReference type="NCBI Taxonomy" id="1930276"/>
    <lineage>
        <taxon>Bacteria</taxon>
        <taxon>Pseudomonadati</taxon>
        <taxon>Planctomycetota</taxon>
        <taxon>Planctomycetia</taxon>
        <taxon>Pirellulales</taxon>
        <taxon>Lacipirellulaceae</taxon>
        <taxon>Adhaeretor</taxon>
    </lineage>
</organism>
<dbReference type="SUPFAM" id="SSF51430">
    <property type="entry name" value="NAD(P)-linked oxidoreductase"/>
    <property type="match status" value="1"/>
</dbReference>
<dbReference type="GO" id="GO:0005829">
    <property type="term" value="C:cytosol"/>
    <property type="evidence" value="ECO:0007669"/>
    <property type="project" value="TreeGrafter"/>
</dbReference>
<dbReference type="Pfam" id="PF00248">
    <property type="entry name" value="Aldo_ket_red"/>
    <property type="match status" value="1"/>
</dbReference>
<dbReference type="InterPro" id="IPR036812">
    <property type="entry name" value="NAD(P)_OxRdtase_dom_sf"/>
</dbReference>
<gene>
    <name evidence="3" type="primary">yhdN_3</name>
    <name evidence="3" type="ORF">HG15A2_36420</name>
</gene>
<protein>
    <submittedName>
        <fullName evidence="3">General stress protein 69</fullName>
        <ecNumber evidence="3">1.1.1.-</ecNumber>
    </submittedName>
</protein>
<reference evidence="3 4" key="1">
    <citation type="submission" date="2019-02" db="EMBL/GenBank/DDBJ databases">
        <title>Deep-cultivation of Planctomycetes and their phenomic and genomic characterization uncovers novel biology.</title>
        <authorList>
            <person name="Wiegand S."/>
            <person name="Jogler M."/>
            <person name="Boedeker C."/>
            <person name="Pinto D."/>
            <person name="Vollmers J."/>
            <person name="Rivas-Marin E."/>
            <person name="Kohn T."/>
            <person name="Peeters S.H."/>
            <person name="Heuer A."/>
            <person name="Rast P."/>
            <person name="Oberbeckmann S."/>
            <person name="Bunk B."/>
            <person name="Jeske O."/>
            <person name="Meyerdierks A."/>
            <person name="Storesund J.E."/>
            <person name="Kallscheuer N."/>
            <person name="Luecker S."/>
            <person name="Lage O.M."/>
            <person name="Pohl T."/>
            <person name="Merkel B.J."/>
            <person name="Hornburger P."/>
            <person name="Mueller R.-W."/>
            <person name="Bruemmer F."/>
            <person name="Labrenz M."/>
            <person name="Spormann A.M."/>
            <person name="Op den Camp H."/>
            <person name="Overmann J."/>
            <person name="Amann R."/>
            <person name="Jetten M.S.M."/>
            <person name="Mascher T."/>
            <person name="Medema M.H."/>
            <person name="Devos D.P."/>
            <person name="Kaster A.-K."/>
            <person name="Ovreas L."/>
            <person name="Rohde M."/>
            <person name="Galperin M.Y."/>
            <person name="Jogler C."/>
        </authorList>
    </citation>
    <scope>NUCLEOTIDE SEQUENCE [LARGE SCALE GENOMIC DNA]</scope>
    <source>
        <strain evidence="3 4">HG15A2</strain>
    </source>
</reference>
<accession>A0A517MZI5</accession>
<evidence type="ECO:0000313" key="4">
    <source>
        <dbReference type="Proteomes" id="UP000319852"/>
    </source>
</evidence>
<dbReference type="EMBL" id="CP036263">
    <property type="protein sequence ID" value="QDT00306.1"/>
    <property type="molecule type" value="Genomic_DNA"/>
</dbReference>
<dbReference type="Proteomes" id="UP000319852">
    <property type="component" value="Chromosome"/>
</dbReference>
<evidence type="ECO:0000256" key="1">
    <source>
        <dbReference type="ARBA" id="ARBA00023002"/>
    </source>
</evidence>
<dbReference type="KEGG" id="amob:HG15A2_36420"/>
<dbReference type="InterPro" id="IPR023210">
    <property type="entry name" value="NADP_OxRdtase_dom"/>
</dbReference>
<dbReference type="InterPro" id="IPR050523">
    <property type="entry name" value="AKR_Detox_Biosynth"/>
</dbReference>
<proteinExistence type="predicted"/>
<dbReference type="Gene3D" id="3.20.20.100">
    <property type="entry name" value="NADP-dependent oxidoreductase domain"/>
    <property type="match status" value="1"/>
</dbReference>
<dbReference type="EC" id="1.1.1.-" evidence="3"/>
<dbReference type="PANTHER" id="PTHR43364:SF4">
    <property type="entry name" value="NAD(P)-LINKED OXIDOREDUCTASE SUPERFAMILY PROTEIN"/>
    <property type="match status" value="1"/>
</dbReference>
<keyword evidence="4" id="KW-1185">Reference proteome</keyword>
<dbReference type="PRINTS" id="PR00069">
    <property type="entry name" value="ALDKETRDTASE"/>
</dbReference>